<dbReference type="Pfam" id="PF03992">
    <property type="entry name" value="ABM"/>
    <property type="match status" value="1"/>
</dbReference>
<evidence type="ECO:0000313" key="2">
    <source>
        <dbReference type="EMBL" id="RCW21511.1"/>
    </source>
</evidence>
<name>A0A6I7HIE8_9HYPH</name>
<accession>A0A6I7HIE8</accession>
<dbReference type="InterPro" id="IPR007138">
    <property type="entry name" value="ABM_dom"/>
</dbReference>
<organism evidence="2 3">
    <name type="scientific">Ciceribacter lividus</name>
    <dbReference type="NCBI Taxonomy" id="1197950"/>
    <lineage>
        <taxon>Bacteria</taxon>
        <taxon>Pseudomonadati</taxon>
        <taxon>Pseudomonadota</taxon>
        <taxon>Alphaproteobacteria</taxon>
        <taxon>Hyphomicrobiales</taxon>
        <taxon>Rhizobiaceae</taxon>
        <taxon>Ciceribacter</taxon>
    </lineage>
</organism>
<dbReference type="PANTHER" id="PTHR37811:SF2">
    <property type="entry name" value="ABM DOMAIN-CONTAINING PROTEIN"/>
    <property type="match status" value="1"/>
</dbReference>
<keyword evidence="2" id="KW-0503">Monooxygenase</keyword>
<dbReference type="RefSeq" id="WP_114364462.1">
    <property type="nucleotide sequence ID" value="NZ_QPIX01000010.1"/>
</dbReference>
<dbReference type="PANTHER" id="PTHR37811">
    <property type="entry name" value="BLL5343 PROTEIN"/>
    <property type="match status" value="1"/>
</dbReference>
<dbReference type="InterPro" id="IPR011008">
    <property type="entry name" value="Dimeric_a/b-barrel"/>
</dbReference>
<keyword evidence="3" id="KW-1185">Reference proteome</keyword>
<keyword evidence="2" id="KW-0560">Oxidoreductase</keyword>
<dbReference type="Proteomes" id="UP000252582">
    <property type="component" value="Unassembled WGS sequence"/>
</dbReference>
<evidence type="ECO:0000313" key="3">
    <source>
        <dbReference type="Proteomes" id="UP000252582"/>
    </source>
</evidence>
<reference evidence="2 3" key="1">
    <citation type="submission" date="2018-07" db="EMBL/GenBank/DDBJ databases">
        <title>Genomic Encyclopedia of Type Strains, Phase IV (KMG-IV): sequencing the most valuable type-strain genomes for metagenomic binning, comparative biology and taxonomic classification.</title>
        <authorList>
            <person name="Goeker M."/>
        </authorList>
    </citation>
    <scope>NUCLEOTIDE SEQUENCE [LARGE SCALE GENOMIC DNA]</scope>
    <source>
        <strain evidence="2 3">DSM 25528</strain>
    </source>
</reference>
<gene>
    <name evidence="2" type="ORF">DFR48_11098</name>
</gene>
<evidence type="ECO:0000259" key="1">
    <source>
        <dbReference type="PROSITE" id="PS51725"/>
    </source>
</evidence>
<dbReference type="Gene3D" id="3.30.70.100">
    <property type="match status" value="1"/>
</dbReference>
<sequence length="114" mass="12893">MIAVIFEVAPAEGRRTAYLARAQILRPLLEEVDGFISIERFESLSEPGKLLSLSFWRDEEAVAAWRRTEEHRQAQEAGRAGTFANYRLRVAHVVRDYGLAAREEAPADSRVLHG</sequence>
<proteinExistence type="predicted"/>
<dbReference type="EMBL" id="QPIX01000010">
    <property type="protein sequence ID" value="RCW21511.1"/>
    <property type="molecule type" value="Genomic_DNA"/>
</dbReference>
<comment type="caution">
    <text evidence="2">The sequence shown here is derived from an EMBL/GenBank/DDBJ whole genome shotgun (WGS) entry which is preliminary data.</text>
</comment>
<dbReference type="AlphaFoldDB" id="A0A6I7HIE8"/>
<feature type="domain" description="ABM" evidence="1">
    <location>
        <begin position="2"/>
        <end position="94"/>
    </location>
</feature>
<dbReference type="SUPFAM" id="SSF54909">
    <property type="entry name" value="Dimeric alpha+beta barrel"/>
    <property type="match status" value="1"/>
</dbReference>
<dbReference type="PROSITE" id="PS51725">
    <property type="entry name" value="ABM"/>
    <property type="match status" value="1"/>
</dbReference>
<dbReference type="InterPro" id="IPR052936">
    <property type="entry name" value="Jasmonate_Hydroxylase-like"/>
</dbReference>
<protein>
    <submittedName>
        <fullName evidence="2">Heme-degrading monooxygenase HmoA</fullName>
    </submittedName>
</protein>
<dbReference type="GO" id="GO:0004497">
    <property type="term" value="F:monooxygenase activity"/>
    <property type="evidence" value="ECO:0007669"/>
    <property type="project" value="UniProtKB-KW"/>
</dbReference>